<dbReference type="EMBL" id="KV936099">
    <property type="protein sequence ID" value="PIO30658.1"/>
    <property type="molecule type" value="Genomic_DNA"/>
</dbReference>
<organism evidence="1 2">
    <name type="scientific">Aquarana catesbeiana</name>
    <name type="common">American bullfrog</name>
    <name type="synonym">Rana catesbeiana</name>
    <dbReference type="NCBI Taxonomy" id="8400"/>
    <lineage>
        <taxon>Eukaryota</taxon>
        <taxon>Metazoa</taxon>
        <taxon>Chordata</taxon>
        <taxon>Craniata</taxon>
        <taxon>Vertebrata</taxon>
        <taxon>Euteleostomi</taxon>
        <taxon>Amphibia</taxon>
        <taxon>Batrachia</taxon>
        <taxon>Anura</taxon>
        <taxon>Neobatrachia</taxon>
        <taxon>Ranoidea</taxon>
        <taxon>Ranidae</taxon>
        <taxon>Aquarana</taxon>
    </lineage>
</organism>
<proteinExistence type="predicted"/>
<dbReference type="Proteomes" id="UP000228934">
    <property type="component" value="Unassembled WGS sequence"/>
</dbReference>
<reference evidence="2" key="1">
    <citation type="journal article" date="2017" name="Nat. Commun.">
        <title>The North American bullfrog draft genome provides insight into hormonal regulation of long noncoding RNA.</title>
        <authorList>
            <person name="Hammond S.A."/>
            <person name="Warren R.L."/>
            <person name="Vandervalk B.P."/>
            <person name="Kucuk E."/>
            <person name="Khan H."/>
            <person name="Gibb E.A."/>
            <person name="Pandoh P."/>
            <person name="Kirk H."/>
            <person name="Zhao Y."/>
            <person name="Jones M."/>
            <person name="Mungall A.J."/>
            <person name="Coope R."/>
            <person name="Pleasance S."/>
            <person name="Moore R.A."/>
            <person name="Holt R.A."/>
            <person name="Round J.M."/>
            <person name="Ohora S."/>
            <person name="Walle B.V."/>
            <person name="Veldhoen N."/>
            <person name="Helbing C.C."/>
            <person name="Birol I."/>
        </authorList>
    </citation>
    <scope>NUCLEOTIDE SEQUENCE [LARGE SCALE GENOMIC DNA]</scope>
</reference>
<protein>
    <submittedName>
        <fullName evidence="1">Uncharacterized protein</fullName>
    </submittedName>
</protein>
<dbReference type="OrthoDB" id="442503at2759"/>
<sequence>MVGDVSYAYILFLTGVPRSHLRKLGVIKIRESVRNMFTDNSVKSYSKHNILFITTKDHCDGNV</sequence>
<evidence type="ECO:0000313" key="2">
    <source>
        <dbReference type="Proteomes" id="UP000228934"/>
    </source>
</evidence>
<gene>
    <name evidence="1" type="ORF">AB205_0137170</name>
</gene>
<name>A0A2G9RRX6_AQUCT</name>
<evidence type="ECO:0000313" key="1">
    <source>
        <dbReference type="EMBL" id="PIO30658.1"/>
    </source>
</evidence>
<keyword evidence="2" id="KW-1185">Reference proteome</keyword>
<dbReference type="AlphaFoldDB" id="A0A2G9RRX6"/>
<accession>A0A2G9RRX6</accession>
<feature type="non-terminal residue" evidence="1">
    <location>
        <position position="63"/>
    </location>
</feature>